<name>A0ACC1JM78_9FUNG</name>
<proteinExistence type="predicted"/>
<sequence>MSTYYFVIVSAGDAPLYEATFGVPRPEHKHMHQFVVHAALDLVDDALFLTNACYLKTVDKHGDWNVSAYVTPSGVRLMLLHEARSEDAVRAFFTDCHELYAKTLANPFYQPAAPILSQAFDAKVAALAKRYLL</sequence>
<accession>A0ACC1JM78</accession>
<dbReference type="Proteomes" id="UP001140234">
    <property type="component" value="Unassembled WGS sequence"/>
</dbReference>
<keyword evidence="2" id="KW-1185">Reference proteome</keyword>
<evidence type="ECO:0000313" key="1">
    <source>
        <dbReference type="EMBL" id="KAJ2762845.1"/>
    </source>
</evidence>
<dbReference type="EMBL" id="JANBUJ010002879">
    <property type="protein sequence ID" value="KAJ2762845.1"/>
    <property type="molecule type" value="Genomic_DNA"/>
</dbReference>
<reference evidence="1" key="1">
    <citation type="submission" date="2022-07" db="EMBL/GenBank/DDBJ databases">
        <title>Phylogenomic reconstructions and comparative analyses of Kickxellomycotina fungi.</title>
        <authorList>
            <person name="Reynolds N.K."/>
            <person name="Stajich J.E."/>
            <person name="Barry K."/>
            <person name="Grigoriev I.V."/>
            <person name="Crous P."/>
            <person name="Smith M.E."/>
        </authorList>
    </citation>
    <scope>NUCLEOTIDE SEQUENCE</scope>
    <source>
        <strain evidence="1">CBS 109366</strain>
    </source>
</reference>
<organism evidence="1 2">
    <name type="scientific">Coemansia nantahalensis</name>
    <dbReference type="NCBI Taxonomy" id="2789366"/>
    <lineage>
        <taxon>Eukaryota</taxon>
        <taxon>Fungi</taxon>
        <taxon>Fungi incertae sedis</taxon>
        <taxon>Zoopagomycota</taxon>
        <taxon>Kickxellomycotina</taxon>
        <taxon>Kickxellomycetes</taxon>
        <taxon>Kickxellales</taxon>
        <taxon>Kickxellaceae</taxon>
        <taxon>Coemansia</taxon>
    </lineage>
</organism>
<protein>
    <submittedName>
        <fullName evidence="1">TRAPP subunit</fullName>
    </submittedName>
</protein>
<evidence type="ECO:0000313" key="2">
    <source>
        <dbReference type="Proteomes" id="UP001140234"/>
    </source>
</evidence>
<gene>
    <name evidence="1" type="primary">TRS20</name>
    <name evidence="1" type="ORF">IWQ57_005705</name>
</gene>
<comment type="caution">
    <text evidence="1">The sequence shown here is derived from an EMBL/GenBank/DDBJ whole genome shotgun (WGS) entry which is preliminary data.</text>
</comment>